<dbReference type="Pfam" id="PF17390">
    <property type="entry name" value="Bac_rhamnosid_C"/>
    <property type="match status" value="1"/>
</dbReference>
<evidence type="ECO:0000313" key="4">
    <source>
        <dbReference type="Proteomes" id="UP000262969"/>
    </source>
</evidence>
<protein>
    <submittedName>
        <fullName evidence="3">Alpha-L-rhamnosidase</fullName>
    </submittedName>
</protein>
<dbReference type="AlphaFoldDB" id="A0A3D2X368"/>
<dbReference type="Proteomes" id="UP000262969">
    <property type="component" value="Unassembled WGS sequence"/>
</dbReference>
<proteinExistence type="predicted"/>
<evidence type="ECO:0000259" key="2">
    <source>
        <dbReference type="Pfam" id="PF17390"/>
    </source>
</evidence>
<feature type="domain" description="Alpha-L-rhamnosidase C-terminal" evidence="2">
    <location>
        <begin position="514"/>
        <end position="568"/>
    </location>
</feature>
<dbReference type="PANTHER" id="PTHR34987:SF6">
    <property type="entry name" value="ALPHA-L-RHAMNOSIDASE SIX-HAIRPIN GLYCOSIDASE DOMAIN-CONTAINING PROTEIN"/>
    <property type="match status" value="1"/>
</dbReference>
<accession>A0A3D2X368</accession>
<evidence type="ECO:0000313" key="3">
    <source>
        <dbReference type="EMBL" id="HCL01137.1"/>
    </source>
</evidence>
<reference evidence="3 4" key="1">
    <citation type="journal article" date="2018" name="Nat. Biotechnol.">
        <title>A standardized bacterial taxonomy based on genome phylogeny substantially revises the tree of life.</title>
        <authorList>
            <person name="Parks D.H."/>
            <person name="Chuvochina M."/>
            <person name="Waite D.W."/>
            <person name="Rinke C."/>
            <person name="Skarshewski A."/>
            <person name="Chaumeil P.A."/>
            <person name="Hugenholtz P."/>
        </authorList>
    </citation>
    <scope>NUCLEOTIDE SEQUENCE [LARGE SCALE GENOMIC DNA]</scope>
    <source>
        <strain evidence="3">UBA11728</strain>
    </source>
</reference>
<organism evidence="3 4">
    <name type="scientific">Lachnoclostridium phytofermentans</name>
    <dbReference type="NCBI Taxonomy" id="66219"/>
    <lineage>
        <taxon>Bacteria</taxon>
        <taxon>Bacillati</taxon>
        <taxon>Bacillota</taxon>
        <taxon>Clostridia</taxon>
        <taxon>Lachnospirales</taxon>
        <taxon>Lachnospiraceae</taxon>
    </lineage>
</organism>
<dbReference type="Gene3D" id="1.50.10.10">
    <property type="match status" value="1"/>
</dbReference>
<dbReference type="InterPro" id="IPR035398">
    <property type="entry name" value="Bac_rhamnosid_C"/>
</dbReference>
<dbReference type="GO" id="GO:0005975">
    <property type="term" value="P:carbohydrate metabolic process"/>
    <property type="evidence" value="ECO:0007669"/>
    <property type="project" value="InterPro"/>
</dbReference>
<dbReference type="EMBL" id="DPVV01000066">
    <property type="protein sequence ID" value="HCL01137.1"/>
    <property type="molecule type" value="Genomic_DNA"/>
</dbReference>
<dbReference type="PANTHER" id="PTHR34987">
    <property type="entry name" value="C, PUTATIVE (AFU_ORTHOLOGUE AFUA_3G02880)-RELATED"/>
    <property type="match status" value="1"/>
</dbReference>
<dbReference type="SUPFAM" id="SSF48208">
    <property type="entry name" value="Six-hairpin glycosidases"/>
    <property type="match status" value="1"/>
</dbReference>
<comment type="caution">
    <text evidence="3">The sequence shown here is derived from an EMBL/GenBank/DDBJ whole genome shotgun (WGS) entry which is preliminary data.</text>
</comment>
<dbReference type="InterPro" id="IPR035396">
    <property type="entry name" value="Bac_rhamnosid6H"/>
</dbReference>
<dbReference type="Pfam" id="PF17389">
    <property type="entry name" value="Bac_rhamnosid6H"/>
    <property type="match status" value="1"/>
</dbReference>
<name>A0A3D2X368_9FIRM</name>
<gene>
    <name evidence="3" type="ORF">DHW61_01770</name>
</gene>
<evidence type="ECO:0000259" key="1">
    <source>
        <dbReference type="Pfam" id="PF17389"/>
    </source>
</evidence>
<feature type="domain" description="Alpha-L-rhamnosidase six-hairpin glycosidase" evidence="1">
    <location>
        <begin position="185"/>
        <end position="327"/>
    </location>
</feature>
<sequence>MPNSNRDYLLNRFTKENQDRMQEDCRKRIMITPKKILWETTKKDAYLVDSKVLLEDRPVQISLQANKPCTMCNDGNIPSLLLDFGFELHGGIILSIWSESSGEGAKLRVRFGESAMETMSELGEGNTATNDHANRDFVTTVRNMSMNPMGETGFRFVRIDLLSPNCKVEIKTIKALFAFKDVPYKGSFYCSDERINQIWNVGAYTVHLNMQEYIWDGIKRDRLVWIGDMHPATLTVQTVFGYDDSVERSLDFIKEETPLPAWMNTFPAYSMWWIIIQHDWFMYNGNLGYLESQKQYFIALHKQLSEMLDENGKDITPEPRFIDWNSVGNVDATDAGLQALHFMATFKLRRLFEVLKEFDLVAECGVDLEKMKQYSVDVGGSKQAAALLVMAGLLDANKTNHELLSQNACAGMSTFMGYYILTARAMAGDINGCLKCIKEYWGGMLQLGATTFWEDFDIDWMENAAKIDELVWDNSDKIDVHGTYGKHCYKGYRHSLCHGWAAGVTPWLTENILGVKVIDAGCKTIKITPQLGDLEWAEGTFPTPYGIIRVKHQKMKDGTIQSQIDAPKEIIIQK</sequence>
<dbReference type="InterPro" id="IPR012341">
    <property type="entry name" value="6hp_glycosidase-like_sf"/>
</dbReference>
<dbReference type="InterPro" id="IPR008928">
    <property type="entry name" value="6-hairpin_glycosidase_sf"/>
</dbReference>
<dbReference type="Gene3D" id="2.60.420.10">
    <property type="entry name" value="Maltose phosphorylase, domain 3"/>
    <property type="match status" value="1"/>
</dbReference>